<dbReference type="InterPro" id="IPR050833">
    <property type="entry name" value="Poly_Biosynth_Transport"/>
</dbReference>
<dbReference type="RefSeq" id="WP_209459385.1">
    <property type="nucleotide sequence ID" value="NZ_JAGGKC010000012.1"/>
</dbReference>
<comment type="caution">
    <text evidence="7">The sequence shown here is derived from an EMBL/GenBank/DDBJ whole genome shotgun (WGS) entry which is preliminary data.</text>
</comment>
<keyword evidence="5 6" id="KW-0472">Membrane</keyword>
<dbReference type="PIRSF" id="PIRSF038958">
    <property type="entry name" value="PG_synth_SpoVB"/>
    <property type="match status" value="1"/>
</dbReference>
<evidence type="ECO:0000256" key="5">
    <source>
        <dbReference type="ARBA" id="ARBA00023136"/>
    </source>
</evidence>
<evidence type="ECO:0000256" key="4">
    <source>
        <dbReference type="ARBA" id="ARBA00022989"/>
    </source>
</evidence>
<feature type="transmembrane region" description="Helical" evidence="6">
    <location>
        <begin position="362"/>
        <end position="380"/>
    </location>
</feature>
<feature type="transmembrane region" description="Helical" evidence="6">
    <location>
        <begin position="122"/>
        <end position="145"/>
    </location>
</feature>
<accession>A0ABS4G3S7</accession>
<dbReference type="PANTHER" id="PTHR30250">
    <property type="entry name" value="PST FAMILY PREDICTED COLANIC ACID TRANSPORTER"/>
    <property type="match status" value="1"/>
</dbReference>
<feature type="transmembrane region" description="Helical" evidence="6">
    <location>
        <begin position="387"/>
        <end position="409"/>
    </location>
</feature>
<feature type="transmembrane region" description="Helical" evidence="6">
    <location>
        <begin position="234"/>
        <end position="254"/>
    </location>
</feature>
<feature type="transmembrane region" description="Helical" evidence="6">
    <location>
        <begin position="181"/>
        <end position="202"/>
    </location>
</feature>
<feature type="transmembrane region" description="Helical" evidence="6">
    <location>
        <begin position="415"/>
        <end position="436"/>
    </location>
</feature>
<evidence type="ECO:0000256" key="3">
    <source>
        <dbReference type="ARBA" id="ARBA00022692"/>
    </source>
</evidence>
<reference evidence="7 8" key="1">
    <citation type="submission" date="2021-03" db="EMBL/GenBank/DDBJ databases">
        <title>Genomic Encyclopedia of Type Strains, Phase IV (KMG-IV): sequencing the most valuable type-strain genomes for metagenomic binning, comparative biology and taxonomic classification.</title>
        <authorList>
            <person name="Goeker M."/>
        </authorList>
    </citation>
    <scope>NUCLEOTIDE SEQUENCE [LARGE SCALE GENOMIC DNA]</scope>
    <source>
        <strain evidence="7 8">DSM 6139</strain>
    </source>
</reference>
<evidence type="ECO:0000256" key="1">
    <source>
        <dbReference type="ARBA" id="ARBA00004651"/>
    </source>
</evidence>
<evidence type="ECO:0000256" key="6">
    <source>
        <dbReference type="SAM" id="Phobius"/>
    </source>
</evidence>
<feature type="transmembrane region" description="Helical" evidence="6">
    <location>
        <begin position="287"/>
        <end position="306"/>
    </location>
</feature>
<protein>
    <submittedName>
        <fullName evidence="7">Stage V sporulation protein B</fullName>
    </submittedName>
</protein>
<evidence type="ECO:0000256" key="2">
    <source>
        <dbReference type="ARBA" id="ARBA00022475"/>
    </source>
</evidence>
<dbReference type="Pfam" id="PF01943">
    <property type="entry name" value="Polysacc_synt"/>
    <property type="match status" value="1"/>
</dbReference>
<proteinExistence type="predicted"/>
<keyword evidence="8" id="KW-1185">Reference proteome</keyword>
<feature type="transmembrane region" description="Helical" evidence="6">
    <location>
        <begin position="487"/>
        <end position="507"/>
    </location>
</feature>
<feature type="transmembrane region" description="Helical" evidence="6">
    <location>
        <begin position="157"/>
        <end position="175"/>
    </location>
</feature>
<keyword evidence="4 6" id="KW-1133">Transmembrane helix</keyword>
<feature type="transmembrane region" description="Helical" evidence="6">
    <location>
        <begin position="12"/>
        <end position="32"/>
    </location>
</feature>
<evidence type="ECO:0000313" key="8">
    <source>
        <dbReference type="Proteomes" id="UP001519271"/>
    </source>
</evidence>
<feature type="transmembrane region" description="Helical" evidence="6">
    <location>
        <begin position="87"/>
        <end position="110"/>
    </location>
</feature>
<dbReference type="InterPro" id="IPR002797">
    <property type="entry name" value="Polysacc_synth"/>
</dbReference>
<comment type="subcellular location">
    <subcellularLocation>
        <location evidence="1">Cell membrane</location>
        <topology evidence="1">Multi-pass membrane protein</topology>
    </subcellularLocation>
</comment>
<feature type="transmembrane region" description="Helical" evidence="6">
    <location>
        <begin position="38"/>
        <end position="57"/>
    </location>
</feature>
<feature type="transmembrane region" description="Helical" evidence="6">
    <location>
        <begin position="457"/>
        <end position="481"/>
    </location>
</feature>
<dbReference type="CDD" id="cd13124">
    <property type="entry name" value="MATE_SpoVB_like"/>
    <property type="match status" value="1"/>
</dbReference>
<gene>
    <name evidence="7" type="ORF">J2Z34_001664</name>
</gene>
<dbReference type="Proteomes" id="UP001519271">
    <property type="component" value="Unassembled WGS sequence"/>
</dbReference>
<dbReference type="EMBL" id="JAGGKC010000012">
    <property type="protein sequence ID" value="MBP1919176.1"/>
    <property type="molecule type" value="Genomic_DNA"/>
</dbReference>
<evidence type="ECO:0000313" key="7">
    <source>
        <dbReference type="EMBL" id="MBP1919176.1"/>
    </source>
</evidence>
<keyword evidence="3 6" id="KW-0812">Transmembrane</keyword>
<feature type="transmembrane region" description="Helical" evidence="6">
    <location>
        <begin position="327"/>
        <end position="350"/>
    </location>
</feature>
<keyword evidence="2" id="KW-1003">Cell membrane</keyword>
<organism evidence="7 8">
    <name type="scientific">Youngiibacter multivorans</name>
    <dbReference type="NCBI Taxonomy" id="937251"/>
    <lineage>
        <taxon>Bacteria</taxon>
        <taxon>Bacillati</taxon>
        <taxon>Bacillota</taxon>
        <taxon>Clostridia</taxon>
        <taxon>Eubacteriales</taxon>
        <taxon>Clostridiaceae</taxon>
        <taxon>Youngiibacter</taxon>
    </lineage>
</organism>
<dbReference type="InterPro" id="IPR024923">
    <property type="entry name" value="PG_synth_SpoVB"/>
</dbReference>
<sequence length="532" mass="58025">MKQQSTGKGFAYLSVAEMLVKIMSVVYVPLLVRILGDVGHGIYVVSYDAFTFIYVLTNEGIQRGIAKLISELTAKGNYRDALRAFRLARAVLILLSLFASILLFLMAPLIATASKSPQAVTAIRALSPTVLITGILSAYRGYFLGRSYIASNAVSKIIEQLVNVTVSLAAAWALMKVSVEYGVAGGTLGTSVGALIAVILLVREFYKGRLHKVKRSMQDPEAYRHTNKELLMKLFNYGFPITMSAGIQNLGGFIDMFIVNNALYTAGLDFTAAKTAFSQLSRFKTLIYTPNTIIVALTAVLLPGISRARALDDDEDVERKIRFAVKTVFMIAMPSAFGLMVLADPVYALLYPGRAGAVLLKYGAFVVIFLGFVMVQTVIFQSFGKFYWGILTLSAGIAVKLISNSYFVVMPEVNIMGAVLSMYLNYIIPFTINNILITKGLGIRMNLLRESLRPLAASAAMGGILYLTNMLFNMLGAGYAISSILTLANIGIGMAVYFTALLLIGGLKKDEIREISPRLLGMIPEGIRNRMK</sequence>
<dbReference type="PANTHER" id="PTHR30250:SF21">
    <property type="entry name" value="LIPID II FLIPPASE MURJ"/>
    <property type="match status" value="1"/>
</dbReference>
<name>A0ABS4G3S7_9CLOT</name>